<organism evidence="2 3">
    <name type="scientific">Aciduricibacillus chroicocephali</name>
    <dbReference type="NCBI Taxonomy" id="3054939"/>
    <lineage>
        <taxon>Bacteria</taxon>
        <taxon>Bacillati</taxon>
        <taxon>Bacillota</taxon>
        <taxon>Bacilli</taxon>
        <taxon>Bacillales</taxon>
        <taxon>Bacillaceae</taxon>
        <taxon>Aciduricibacillus</taxon>
    </lineage>
</organism>
<reference evidence="2" key="1">
    <citation type="submission" date="2023-06" db="EMBL/GenBank/DDBJ databases">
        <title>A Treasure from Seagulls: Isolation and Description of Aciduricobacillus qingdaonensis gen. nov., sp. nov., a Rare Obligately Uric Acid-utilizing Member in the Family Bacillaceae.</title>
        <authorList>
            <person name="Liu W."/>
            <person name="Wang B."/>
        </authorList>
    </citation>
    <scope>NUCLEOTIDE SEQUENCE</scope>
    <source>
        <strain evidence="2">44XB</strain>
    </source>
</reference>
<proteinExistence type="predicted"/>
<dbReference type="RefSeq" id="WP_348027005.1">
    <property type="nucleotide sequence ID" value="NZ_CP129113.1"/>
</dbReference>
<evidence type="ECO:0000313" key="2">
    <source>
        <dbReference type="EMBL" id="WLV24212.1"/>
    </source>
</evidence>
<sequence length="73" mass="8290">MKDYLSQIQSSMPNPAWSIEPGSMVELPSSMHKEYDKILHGLVENRGSFRSDPVLKKNMKTLDRNIGDGELNK</sequence>
<feature type="domain" description="LHH" evidence="1">
    <location>
        <begin position="20"/>
        <end position="60"/>
    </location>
</feature>
<gene>
    <name evidence="2" type="ORF">QR721_11280</name>
</gene>
<evidence type="ECO:0000259" key="1">
    <source>
        <dbReference type="Pfam" id="PF14411"/>
    </source>
</evidence>
<dbReference type="Proteomes" id="UP001180087">
    <property type="component" value="Chromosome"/>
</dbReference>
<accession>A0ABY9KVD2</accession>
<dbReference type="InterPro" id="IPR026834">
    <property type="entry name" value="LHH"/>
</dbReference>
<evidence type="ECO:0000313" key="3">
    <source>
        <dbReference type="Proteomes" id="UP001180087"/>
    </source>
</evidence>
<protein>
    <recommendedName>
        <fullName evidence="1">LHH domain-containing protein</fullName>
    </recommendedName>
</protein>
<name>A0ABY9KVD2_9BACI</name>
<keyword evidence="3" id="KW-1185">Reference proteome</keyword>
<dbReference type="EMBL" id="CP129113">
    <property type="protein sequence ID" value="WLV24212.1"/>
    <property type="molecule type" value="Genomic_DNA"/>
</dbReference>
<dbReference type="Pfam" id="PF14411">
    <property type="entry name" value="LHH"/>
    <property type="match status" value="1"/>
</dbReference>